<dbReference type="GO" id="GO:0008253">
    <property type="term" value="F:5'-nucleotidase activity"/>
    <property type="evidence" value="ECO:0007669"/>
    <property type="project" value="UniProtKB-UniRule"/>
</dbReference>
<feature type="domain" description="Survival protein SurE-like phosphatase/nucleotidase" evidence="5">
    <location>
        <begin position="4"/>
        <end position="197"/>
    </location>
</feature>
<dbReference type="HAMAP" id="MF_00060">
    <property type="entry name" value="SurE"/>
    <property type="match status" value="1"/>
</dbReference>
<dbReference type="Gene3D" id="3.40.1210.10">
    <property type="entry name" value="Survival protein SurE-like phosphatase/nucleotidase"/>
    <property type="match status" value="1"/>
</dbReference>
<evidence type="ECO:0000256" key="2">
    <source>
        <dbReference type="ARBA" id="ARBA00022723"/>
    </source>
</evidence>
<keyword evidence="4" id="KW-0963">Cytoplasm</keyword>
<dbReference type="GO" id="GO:0046872">
    <property type="term" value="F:metal ion binding"/>
    <property type="evidence" value="ECO:0007669"/>
    <property type="project" value="UniProtKB-UniRule"/>
</dbReference>
<comment type="cofactor">
    <cofactor evidence="4">
        <name>a divalent metal cation</name>
        <dbReference type="ChEBI" id="CHEBI:60240"/>
    </cofactor>
    <text evidence="4">Binds 1 divalent metal cation per subunit.</text>
</comment>
<dbReference type="NCBIfam" id="TIGR00087">
    <property type="entry name" value="surE"/>
    <property type="match status" value="1"/>
</dbReference>
<dbReference type="PANTHER" id="PTHR30457">
    <property type="entry name" value="5'-NUCLEOTIDASE SURE"/>
    <property type="match status" value="1"/>
</dbReference>
<dbReference type="PANTHER" id="PTHR30457:SF0">
    <property type="entry name" value="PHOSPHATASE, PUTATIVE (AFU_ORTHOLOGUE AFUA_4G01070)-RELATED"/>
    <property type="match status" value="1"/>
</dbReference>
<evidence type="ECO:0000256" key="3">
    <source>
        <dbReference type="ARBA" id="ARBA00022801"/>
    </source>
</evidence>
<dbReference type="AlphaFoldDB" id="A0A7C5L8H1"/>
<dbReference type="SUPFAM" id="SSF64167">
    <property type="entry name" value="SurE-like"/>
    <property type="match status" value="1"/>
</dbReference>
<dbReference type="EC" id="3.1.3.5" evidence="4"/>
<evidence type="ECO:0000256" key="1">
    <source>
        <dbReference type="ARBA" id="ARBA00011062"/>
    </source>
</evidence>
<keyword evidence="3 4" id="KW-0378">Hydrolase</keyword>
<evidence type="ECO:0000256" key="4">
    <source>
        <dbReference type="HAMAP-Rule" id="MF_00060"/>
    </source>
</evidence>
<feature type="binding site" evidence="4">
    <location>
        <position position="10"/>
    </location>
    <ligand>
        <name>a divalent metal cation</name>
        <dbReference type="ChEBI" id="CHEBI:60240"/>
    </ligand>
</feature>
<name>A0A7C5L8H1_CALS0</name>
<accession>A0A7C5L8H1</accession>
<dbReference type="InterPro" id="IPR002828">
    <property type="entry name" value="SurE-like_Pase/nucleotidase"/>
</dbReference>
<reference evidence="6" key="1">
    <citation type="journal article" date="2020" name="mSystems">
        <title>Genome- and Community-Level Interaction Insights into Carbon Utilization and Element Cycling Functions of Hydrothermarchaeota in Hydrothermal Sediment.</title>
        <authorList>
            <person name="Zhou Z."/>
            <person name="Liu Y."/>
            <person name="Xu W."/>
            <person name="Pan J."/>
            <person name="Luo Z.H."/>
            <person name="Li M."/>
        </authorList>
    </citation>
    <scope>NUCLEOTIDE SEQUENCE [LARGE SCALE GENOMIC DNA]</scope>
    <source>
        <strain evidence="6">SpSt-1056</strain>
    </source>
</reference>
<dbReference type="GO" id="GO:0005737">
    <property type="term" value="C:cytoplasm"/>
    <property type="evidence" value="ECO:0007669"/>
    <property type="project" value="UniProtKB-SubCell"/>
</dbReference>
<protein>
    <recommendedName>
        <fullName evidence="4">5'-nucleotidase SurE</fullName>
        <ecNumber evidence="4">3.1.3.5</ecNumber>
    </recommendedName>
    <alternativeName>
        <fullName evidence="4">Nucleoside 5'-monophosphate phosphohydrolase</fullName>
    </alternativeName>
</protein>
<comment type="caution">
    <text evidence="6">The sequence shown here is derived from an EMBL/GenBank/DDBJ whole genome shotgun (WGS) entry which is preliminary data.</text>
</comment>
<organism evidence="6">
    <name type="scientific">Caldiarchaeum subterraneum</name>
    <dbReference type="NCBI Taxonomy" id="311458"/>
    <lineage>
        <taxon>Archaea</taxon>
        <taxon>Nitrososphaerota</taxon>
        <taxon>Candidatus Caldarchaeales</taxon>
        <taxon>Candidatus Caldarchaeaceae</taxon>
        <taxon>Candidatus Caldarchaeum</taxon>
    </lineage>
</organism>
<dbReference type="GO" id="GO:0000166">
    <property type="term" value="F:nucleotide binding"/>
    <property type="evidence" value="ECO:0007669"/>
    <property type="project" value="UniProtKB-KW"/>
</dbReference>
<comment type="similarity">
    <text evidence="1 4">Belongs to the SurE nucleotidase family.</text>
</comment>
<feature type="binding site" evidence="4">
    <location>
        <position position="96"/>
    </location>
    <ligand>
        <name>a divalent metal cation</name>
        <dbReference type="ChEBI" id="CHEBI:60240"/>
    </ligand>
</feature>
<comment type="function">
    <text evidence="4">Nucleotidase that shows phosphatase activity on nucleoside 5'-monophosphates.</text>
</comment>
<comment type="subcellular location">
    <subcellularLocation>
        <location evidence="4">Cytoplasm</location>
    </subcellularLocation>
</comment>
<dbReference type="Pfam" id="PF01975">
    <property type="entry name" value="SurE"/>
    <property type="match status" value="1"/>
</dbReference>
<sequence>MKQILLTNDDGVRRPGLWRLYEVLKSVGEVCVVAPESARSATGMSITLHKPLRLRKTLVNGVKAFACSGTPSDCVIVGLRKVLGGSPPDLVVSGINEGNNVSLQAVYGSGTVAAAVRAALMGIPSVAFSLAFPEETQVSHAWLRRRMRDAADRAKPIVEWVLANGLPAGVDYLNINFPPDVDADTPVKVTRAAVARYVEVVEERRDPRKQPYYWLYGHLLGENEMEPGTDAYAVFVEDAISITPMRVDASLVEGRVLDGLVRYVSGKA</sequence>
<dbReference type="EMBL" id="DRWN01000069">
    <property type="protein sequence ID" value="HHK69165.1"/>
    <property type="molecule type" value="Genomic_DNA"/>
</dbReference>
<keyword evidence="4" id="KW-0547">Nucleotide-binding</keyword>
<feature type="binding site" evidence="4">
    <location>
        <position position="9"/>
    </location>
    <ligand>
        <name>a divalent metal cation</name>
        <dbReference type="ChEBI" id="CHEBI:60240"/>
    </ligand>
</feature>
<gene>
    <name evidence="4 6" type="primary">surE</name>
    <name evidence="6" type="ORF">ENM11_08495</name>
</gene>
<keyword evidence="2 4" id="KW-0479">Metal-binding</keyword>
<evidence type="ECO:0000259" key="5">
    <source>
        <dbReference type="Pfam" id="PF01975"/>
    </source>
</evidence>
<comment type="catalytic activity">
    <reaction evidence="4">
        <text>a ribonucleoside 5'-phosphate + H2O = a ribonucleoside + phosphate</text>
        <dbReference type="Rhea" id="RHEA:12484"/>
        <dbReference type="ChEBI" id="CHEBI:15377"/>
        <dbReference type="ChEBI" id="CHEBI:18254"/>
        <dbReference type="ChEBI" id="CHEBI:43474"/>
        <dbReference type="ChEBI" id="CHEBI:58043"/>
        <dbReference type="EC" id="3.1.3.5"/>
    </reaction>
</comment>
<dbReference type="InterPro" id="IPR036523">
    <property type="entry name" value="SurE-like_sf"/>
</dbReference>
<evidence type="ECO:0000313" key="6">
    <source>
        <dbReference type="EMBL" id="HHK69165.1"/>
    </source>
</evidence>
<proteinExistence type="inferred from homology"/>
<dbReference type="InterPro" id="IPR030048">
    <property type="entry name" value="SurE"/>
</dbReference>
<feature type="binding site" evidence="4">
    <location>
        <position position="40"/>
    </location>
    <ligand>
        <name>a divalent metal cation</name>
        <dbReference type="ChEBI" id="CHEBI:60240"/>
    </ligand>
</feature>